<dbReference type="AlphaFoldDB" id="R7TMS6"/>
<dbReference type="EMBL" id="AMQN01011962">
    <property type="status" value="NOT_ANNOTATED_CDS"/>
    <property type="molecule type" value="Genomic_DNA"/>
</dbReference>
<dbReference type="HOGENOM" id="CLU_273348_0_0_1"/>
<gene>
    <name evidence="2" type="ORF">CAPTEDRAFT_187507</name>
</gene>
<protein>
    <submittedName>
        <fullName evidence="2 3">Uncharacterized protein</fullName>
    </submittedName>
</protein>
<feature type="region of interest" description="Disordered" evidence="1">
    <location>
        <begin position="520"/>
        <end position="588"/>
    </location>
</feature>
<evidence type="ECO:0000313" key="3">
    <source>
        <dbReference type="EnsemblMetazoa" id="CapteP187507"/>
    </source>
</evidence>
<organism evidence="2">
    <name type="scientific">Capitella teleta</name>
    <name type="common">Polychaete worm</name>
    <dbReference type="NCBI Taxonomy" id="283909"/>
    <lineage>
        <taxon>Eukaryota</taxon>
        <taxon>Metazoa</taxon>
        <taxon>Spiralia</taxon>
        <taxon>Lophotrochozoa</taxon>
        <taxon>Annelida</taxon>
        <taxon>Polychaeta</taxon>
        <taxon>Sedentaria</taxon>
        <taxon>Scolecida</taxon>
        <taxon>Capitellidae</taxon>
        <taxon>Capitella</taxon>
    </lineage>
</organism>
<dbReference type="EnsemblMetazoa" id="CapteT187507">
    <property type="protein sequence ID" value="CapteP187507"/>
    <property type="gene ID" value="CapteG187507"/>
</dbReference>
<reference evidence="2 4" key="2">
    <citation type="journal article" date="2013" name="Nature">
        <title>Insights into bilaterian evolution from three spiralian genomes.</title>
        <authorList>
            <person name="Simakov O."/>
            <person name="Marletaz F."/>
            <person name="Cho S.J."/>
            <person name="Edsinger-Gonzales E."/>
            <person name="Havlak P."/>
            <person name="Hellsten U."/>
            <person name="Kuo D.H."/>
            <person name="Larsson T."/>
            <person name="Lv J."/>
            <person name="Arendt D."/>
            <person name="Savage R."/>
            <person name="Osoegawa K."/>
            <person name="de Jong P."/>
            <person name="Grimwood J."/>
            <person name="Chapman J.A."/>
            <person name="Shapiro H."/>
            <person name="Aerts A."/>
            <person name="Otillar R.P."/>
            <person name="Terry A.Y."/>
            <person name="Boore J.L."/>
            <person name="Grigoriev I.V."/>
            <person name="Lindberg D.R."/>
            <person name="Seaver E.C."/>
            <person name="Weisblat D.A."/>
            <person name="Putnam N.H."/>
            <person name="Rokhsar D.S."/>
        </authorList>
    </citation>
    <scope>NUCLEOTIDE SEQUENCE</scope>
    <source>
        <strain evidence="2 4">I ESC-2004</strain>
    </source>
</reference>
<accession>R7TMS6</accession>
<feature type="region of interest" description="Disordered" evidence="1">
    <location>
        <begin position="42"/>
        <end position="64"/>
    </location>
</feature>
<evidence type="ECO:0000313" key="4">
    <source>
        <dbReference type="Proteomes" id="UP000014760"/>
    </source>
</evidence>
<proteinExistence type="predicted"/>
<feature type="compositionally biased region" description="Pro residues" evidence="1">
    <location>
        <begin position="557"/>
        <end position="570"/>
    </location>
</feature>
<keyword evidence="4" id="KW-1185">Reference proteome</keyword>
<feature type="region of interest" description="Disordered" evidence="1">
    <location>
        <begin position="442"/>
        <end position="467"/>
    </location>
</feature>
<feature type="compositionally biased region" description="Basic residues" evidence="1">
    <location>
        <begin position="529"/>
        <end position="551"/>
    </location>
</feature>
<reference evidence="4" key="1">
    <citation type="submission" date="2012-12" db="EMBL/GenBank/DDBJ databases">
        <authorList>
            <person name="Hellsten U."/>
            <person name="Grimwood J."/>
            <person name="Chapman J.A."/>
            <person name="Shapiro H."/>
            <person name="Aerts A."/>
            <person name="Otillar R.P."/>
            <person name="Terry A.Y."/>
            <person name="Boore J.L."/>
            <person name="Simakov O."/>
            <person name="Marletaz F."/>
            <person name="Cho S.-J."/>
            <person name="Edsinger-Gonzales E."/>
            <person name="Havlak P."/>
            <person name="Kuo D.-H."/>
            <person name="Larsson T."/>
            <person name="Lv J."/>
            <person name="Arendt D."/>
            <person name="Savage R."/>
            <person name="Osoegawa K."/>
            <person name="de Jong P."/>
            <person name="Lindberg D.R."/>
            <person name="Seaver E.C."/>
            <person name="Weisblat D.A."/>
            <person name="Putnam N.H."/>
            <person name="Grigoriev I.V."/>
            <person name="Rokhsar D.S."/>
        </authorList>
    </citation>
    <scope>NUCLEOTIDE SEQUENCE</scope>
    <source>
        <strain evidence="4">I ESC-2004</strain>
    </source>
</reference>
<sequence length="1178" mass="134979">MNRKRVSSESLSTLKIAKLGIVGKLKEFFKKHEEEEALIIEYTNKATSQDEGETTTDDDTHRPASVSLCKDERDRLFITALERFLKDYEEDLFTKNTLKIEIPPIPDSLALTKINNFTSRKDALLLNYNALISSSGNVDVEGKVKVQAENERDVETEMDTEEEEMTELALLKSFMKKKNINTGIGTELECIVTKIFELQTSNQIIADDTDALSNFDKEMSSLTTVIKDPSKCVNDPAIMESSKTVMRNLTLRAETSSILTHSYLTSCEDLLKKLQKIKDKIILEETTAAAANINANAAGSNHPVAVTFRPEDWAKEEELLQRKIQELYTEIENTRKICEGLFLIGWQDYSLYHNDLWKEETELVTARDSYFKTARLSLLISKCIKEDDEKRNEWFKSGQEKINSVMSHNKLILDKGKVLKSITSVLETTSWNLISAQQKQKQQQQSISSSSSSSNTTMTKSTTTAMMSTNQDKEVVYRNVINSAFQRLMKMNSLMSKYTFPIKKANIKEQRVNAELRTRLKRDDELTKKMKRKAEKKTMKTKSKTNSRKKKDTSMDSPPPPPPPPLPPPVIRKDDIATKTRPPSDAAHQSTLNLQKFVSQLEAPLTSLTTAIAPAKSATFNLDKIFKNRQEEAEKKMREVINATKKGVKDAWVLADEPVTWEGENGIFNIVDFNSSSMKPALWNEWEPTEDEIKKVNVLVHDDLHDDEKWRRENIEELESCKKMFGFMQNLHQHVDSWKNLKTAYERFIFEDKGTNNKDSHSHPLVAWVSSYFHRFPFPNTVAKYTNLYDAKQLQTTFNSIHSIYSALFHIAIYIISLPGRSCSSSSSSVAVTADLLQLSLITSPCSSELYLLGIPNAFPNFIKIESLSPPSPPFPCLLIAERNKIKLLSDADTWEGIANTLFHFRKSENYEVRLLPEINHHPASLWVKRLALAIPVGPDQRVAMTTLEPLQRAIWVRNMKTVPLFTKQGTLLRQPHEVSDPLTSSCSLSSYDNEIDWYETSTALLHPNRKKEKLKIIDEFYYVAETERGYNLDQKLVRVIPYIDTFEKDIKATTTTLFQEKEKQRSFQFQDSHTEPHLYTRNFFQGDLLWHAKTGTIDRLNPLPKTDSKLYKSLNMLHTTDSVENVISAKYMLSYFYDVCEISRLTRIFPEVRFFSGVSSVHYISTMLRIFAPFLRT</sequence>
<dbReference type="Proteomes" id="UP000014760">
    <property type="component" value="Unassembled WGS sequence"/>
</dbReference>
<dbReference type="EMBL" id="KB309212">
    <property type="protein sequence ID" value="ELT95178.1"/>
    <property type="molecule type" value="Genomic_DNA"/>
</dbReference>
<evidence type="ECO:0000256" key="1">
    <source>
        <dbReference type="SAM" id="MobiDB-lite"/>
    </source>
</evidence>
<reference evidence="3" key="3">
    <citation type="submission" date="2015-06" db="UniProtKB">
        <authorList>
            <consortium name="EnsemblMetazoa"/>
        </authorList>
    </citation>
    <scope>IDENTIFICATION</scope>
</reference>
<name>R7TMS6_CAPTE</name>
<evidence type="ECO:0000313" key="2">
    <source>
        <dbReference type="EMBL" id="ELT95178.1"/>
    </source>
</evidence>